<organism evidence="1 2">
    <name type="scientific">Actinoplanes oblitus</name>
    <dbReference type="NCBI Taxonomy" id="3040509"/>
    <lineage>
        <taxon>Bacteria</taxon>
        <taxon>Bacillati</taxon>
        <taxon>Actinomycetota</taxon>
        <taxon>Actinomycetes</taxon>
        <taxon>Micromonosporales</taxon>
        <taxon>Micromonosporaceae</taxon>
        <taxon>Actinoplanes</taxon>
    </lineage>
</organism>
<protein>
    <submittedName>
        <fullName evidence="1">Ig-like domain-containing protein</fullName>
    </submittedName>
</protein>
<gene>
    <name evidence="1" type="ORF">ACTOB_008576</name>
</gene>
<proteinExistence type="predicted"/>
<dbReference type="RefSeq" id="WP_284917666.1">
    <property type="nucleotide sequence ID" value="NZ_CP126980.1"/>
</dbReference>
<dbReference type="Gene3D" id="2.60.40.10">
    <property type="entry name" value="Immunoglobulins"/>
    <property type="match status" value="2"/>
</dbReference>
<evidence type="ECO:0000313" key="1">
    <source>
        <dbReference type="EMBL" id="WIM96384.1"/>
    </source>
</evidence>
<dbReference type="Proteomes" id="UP001240150">
    <property type="component" value="Chromosome"/>
</dbReference>
<dbReference type="Pfam" id="PF17957">
    <property type="entry name" value="Big_7"/>
    <property type="match status" value="1"/>
</dbReference>
<dbReference type="EMBL" id="CP126980">
    <property type="protein sequence ID" value="WIM96384.1"/>
    <property type="molecule type" value="Genomic_DNA"/>
</dbReference>
<sequence length="748" mass="76747">MASAALAAPAHAATGPVLRAGAAQQLSAAPGGDFEVALSVTNTGATALTGVGVALYTLRGFEPTEQFANCAYEQGAPTLCTFDRTLEPGKSYRVVLPYRVRADTYAPGSLNGQFEWLTADQVAGHEGGAAGVGDVLPLQEAEQPGDRADDSLQTIDVTVTGANGADLVAIGDAVSGAVGDQVPATVGVRNDGPASLDGGRGGWSPAEVEVALPAGTSVVSAPDECGRGDDAAHYVCASPSLLTAGTTATWTLTLKINKVVADARGTVVVNPPCQCQRLDDLDRSNDAALLTANPIPDGGVDQAKPVVVHTGLLDGQRVPANLVFHPAAADNVGVTELAASVNGSLPASCTVRSGCEASLASLPSDTDATVTVRATDAAGNYAEKAVKVHVDNVVPTATFAPAAGSSVYSGPVTITLSGVAGDVWRVDAIDGSGVHHLPDASRTYTWNATSGAASPRFVLTDLAGNTATLATDYVVVDKPVDSTAPVIARVDFAGAYSTNRLDTGAGWLGAVSTLKPTIQDESPIVRTEWSVNGVLKSSSPAFAWDARAFPAATATVRLQVWDAAGNTSTRSFPVSIDKTAPTMTVTPGQHALIRGATYVTSLRAADAHGVAVTNLKGRSGPVTSVRLSSGPDGTKTITWVAVDKLGNSASVTRTVIVDNTAPTLALTKAPKNRSKLTKKVTIAASASDRNRVAKVQLLVNGKVVATDSTAGYRFVLNPAKYGKKFTVRLRAYDKAGNVRYSAGRAYRR</sequence>
<reference evidence="1 2" key="1">
    <citation type="submission" date="2023-06" db="EMBL/GenBank/DDBJ databases">
        <authorList>
            <person name="Yushchuk O."/>
            <person name="Binda E."/>
            <person name="Ruckert-Reed C."/>
            <person name="Fedorenko V."/>
            <person name="Kalinowski J."/>
            <person name="Marinelli F."/>
        </authorList>
    </citation>
    <scope>NUCLEOTIDE SEQUENCE [LARGE SCALE GENOMIC DNA]</scope>
    <source>
        <strain evidence="1 2">NRRL 3884</strain>
    </source>
</reference>
<name>A0ABY8WEU8_9ACTN</name>
<dbReference type="InterPro" id="IPR013783">
    <property type="entry name" value="Ig-like_fold"/>
</dbReference>
<evidence type="ECO:0000313" key="2">
    <source>
        <dbReference type="Proteomes" id="UP001240150"/>
    </source>
</evidence>
<accession>A0ABY8WEU8</accession>
<keyword evidence="2" id="KW-1185">Reference proteome</keyword>